<evidence type="ECO:0000313" key="1">
    <source>
        <dbReference type="EMBL" id="CAD7416091.1"/>
    </source>
</evidence>
<sequence>MVPWVMQYLHFSEQILQILKRLPLLRTKLPLGLFLQQSKQWQFPLHQLFHISPVLPNDDQKRLHPRPIPMNRVNRAPLPSSPNHPLVCVGSGDKPASENSRLLVFDDYYRYQTSLTTILNPPRWRSWLTRSSCRARLPRTGRSRFESRSGVIETP</sequence>
<dbReference type="AlphaFoldDB" id="A0A7R9DLQ3"/>
<name>A0A7R9DLQ3_TIMPO</name>
<dbReference type="EMBL" id="OD010424">
    <property type="protein sequence ID" value="CAD7416091.1"/>
    <property type="molecule type" value="Genomic_DNA"/>
</dbReference>
<accession>A0A7R9DLQ3</accession>
<organism evidence="1">
    <name type="scientific">Timema poppense</name>
    <name type="common">Walking stick</name>
    <dbReference type="NCBI Taxonomy" id="170557"/>
    <lineage>
        <taxon>Eukaryota</taxon>
        <taxon>Metazoa</taxon>
        <taxon>Ecdysozoa</taxon>
        <taxon>Arthropoda</taxon>
        <taxon>Hexapoda</taxon>
        <taxon>Insecta</taxon>
        <taxon>Pterygota</taxon>
        <taxon>Neoptera</taxon>
        <taxon>Polyneoptera</taxon>
        <taxon>Phasmatodea</taxon>
        <taxon>Timematodea</taxon>
        <taxon>Timematoidea</taxon>
        <taxon>Timematidae</taxon>
        <taxon>Timema</taxon>
    </lineage>
</organism>
<gene>
    <name evidence="1" type="ORF">TPSB3V08_LOCUS10792</name>
</gene>
<proteinExistence type="predicted"/>
<protein>
    <submittedName>
        <fullName evidence="1">Uncharacterized protein</fullName>
    </submittedName>
</protein>
<reference evidence="1" key="1">
    <citation type="submission" date="2020-11" db="EMBL/GenBank/DDBJ databases">
        <authorList>
            <person name="Tran Van P."/>
        </authorList>
    </citation>
    <scope>NUCLEOTIDE SEQUENCE</scope>
</reference>